<reference evidence="1" key="1">
    <citation type="submission" date="2014-11" db="EMBL/GenBank/DDBJ databases">
        <authorList>
            <person name="Amaro Gonzalez C."/>
        </authorList>
    </citation>
    <scope>NUCLEOTIDE SEQUENCE</scope>
</reference>
<protein>
    <submittedName>
        <fullName evidence="1">Uncharacterized protein</fullName>
    </submittedName>
</protein>
<reference evidence="1" key="2">
    <citation type="journal article" date="2015" name="Fish Shellfish Immunol.">
        <title>Early steps in the European eel (Anguilla anguilla)-Vibrio vulnificus interaction in the gills: Role of the RtxA13 toxin.</title>
        <authorList>
            <person name="Callol A."/>
            <person name="Pajuelo D."/>
            <person name="Ebbesson L."/>
            <person name="Teles M."/>
            <person name="MacKenzie S."/>
            <person name="Amaro C."/>
        </authorList>
    </citation>
    <scope>NUCLEOTIDE SEQUENCE</scope>
</reference>
<organism evidence="1">
    <name type="scientific">Anguilla anguilla</name>
    <name type="common">European freshwater eel</name>
    <name type="synonym">Muraena anguilla</name>
    <dbReference type="NCBI Taxonomy" id="7936"/>
    <lineage>
        <taxon>Eukaryota</taxon>
        <taxon>Metazoa</taxon>
        <taxon>Chordata</taxon>
        <taxon>Craniata</taxon>
        <taxon>Vertebrata</taxon>
        <taxon>Euteleostomi</taxon>
        <taxon>Actinopterygii</taxon>
        <taxon>Neopterygii</taxon>
        <taxon>Teleostei</taxon>
        <taxon>Anguilliformes</taxon>
        <taxon>Anguillidae</taxon>
        <taxon>Anguilla</taxon>
    </lineage>
</organism>
<name>A0A0E9UA51_ANGAN</name>
<dbReference type="EMBL" id="GBXM01045955">
    <property type="protein sequence ID" value="JAH62622.1"/>
    <property type="molecule type" value="Transcribed_RNA"/>
</dbReference>
<accession>A0A0E9UA51</accession>
<sequence length="44" mass="5179">MFNRKTKPVSYLLDMTYLSNYWGCDGKTGKNIPPHRACVWFLLL</sequence>
<dbReference type="AlphaFoldDB" id="A0A0E9UA51"/>
<proteinExistence type="predicted"/>
<evidence type="ECO:0000313" key="1">
    <source>
        <dbReference type="EMBL" id="JAH62622.1"/>
    </source>
</evidence>